<gene>
    <name evidence="1" type="ORF">DARMORV10_C02P51320.1</name>
</gene>
<dbReference type="EMBL" id="HG994366">
    <property type="protein sequence ID" value="CAF1919944.1"/>
    <property type="molecule type" value="Genomic_DNA"/>
</dbReference>
<dbReference type="AlphaFoldDB" id="A0A816KDM5"/>
<reference evidence="1" key="1">
    <citation type="submission" date="2021-01" db="EMBL/GenBank/DDBJ databases">
        <authorList>
            <consortium name="Genoscope - CEA"/>
            <person name="William W."/>
        </authorList>
    </citation>
    <scope>NUCLEOTIDE SEQUENCE</scope>
</reference>
<evidence type="ECO:0000313" key="1">
    <source>
        <dbReference type="EMBL" id="CAF1919944.1"/>
    </source>
</evidence>
<organism evidence="1">
    <name type="scientific">Brassica napus</name>
    <name type="common">Rape</name>
    <dbReference type="NCBI Taxonomy" id="3708"/>
    <lineage>
        <taxon>Eukaryota</taxon>
        <taxon>Viridiplantae</taxon>
        <taxon>Streptophyta</taxon>
        <taxon>Embryophyta</taxon>
        <taxon>Tracheophyta</taxon>
        <taxon>Spermatophyta</taxon>
        <taxon>Magnoliopsida</taxon>
        <taxon>eudicotyledons</taxon>
        <taxon>Gunneridae</taxon>
        <taxon>Pentapetalae</taxon>
        <taxon>rosids</taxon>
        <taxon>malvids</taxon>
        <taxon>Brassicales</taxon>
        <taxon>Brassicaceae</taxon>
        <taxon>Brassiceae</taxon>
        <taxon>Brassica</taxon>
    </lineage>
</organism>
<feature type="non-terminal residue" evidence="1">
    <location>
        <position position="129"/>
    </location>
</feature>
<protein>
    <submittedName>
        <fullName evidence="1">(rape) hypothetical protein</fullName>
    </submittedName>
</protein>
<sequence>SPSLSRTNPLSLLDIILKPLHSPSFSPSSLYRRRLHSKSKVSSQTMTIFRTQILAIASNLGYVVAPPLQVGSLNNVMVCGFTSRGIGLHKVAKFENEQQELLRFPQTLFDTKMPAGDTVLQPFADDFSN</sequence>
<proteinExistence type="predicted"/>
<accession>A0A816KDM5</accession>
<name>A0A816KDM5_BRANA</name>
<dbReference type="Proteomes" id="UP001295469">
    <property type="component" value="Chromosome C02"/>
</dbReference>